<reference evidence="1" key="2">
    <citation type="journal article" date="2020" name="Microorganisms">
        <title>Osmotic Adaptation and Compatible Solute Biosynthesis of Phototrophic Bacteria as Revealed from Genome Analyses.</title>
        <authorList>
            <person name="Imhoff J.F."/>
            <person name="Rahn T."/>
            <person name="Kunzel S."/>
            <person name="Keller A."/>
            <person name="Neulinger S.C."/>
        </authorList>
    </citation>
    <scope>NUCLEOTIDE SEQUENCE</scope>
    <source>
        <strain evidence="1">DSM 11080</strain>
    </source>
</reference>
<reference evidence="1" key="1">
    <citation type="submission" date="2017-08" db="EMBL/GenBank/DDBJ databases">
        <authorList>
            <person name="Imhoff J.F."/>
            <person name="Rahn T."/>
            <person name="Kuenzel S."/>
            <person name="Neulinger S.C."/>
        </authorList>
    </citation>
    <scope>NUCLEOTIDE SEQUENCE</scope>
    <source>
        <strain evidence="1">DSM 11080</strain>
    </source>
</reference>
<gene>
    <name evidence="1" type="ORF">CKO40_13925</name>
</gene>
<organism evidence="1 2">
    <name type="scientific">Halochromatium glycolicum</name>
    <dbReference type="NCBI Taxonomy" id="85075"/>
    <lineage>
        <taxon>Bacteria</taxon>
        <taxon>Pseudomonadati</taxon>
        <taxon>Pseudomonadota</taxon>
        <taxon>Gammaproteobacteria</taxon>
        <taxon>Chromatiales</taxon>
        <taxon>Chromatiaceae</taxon>
        <taxon>Halochromatium</taxon>
    </lineage>
</organism>
<dbReference type="EMBL" id="NRSJ01000025">
    <property type="protein sequence ID" value="MBK1705623.1"/>
    <property type="molecule type" value="Genomic_DNA"/>
</dbReference>
<evidence type="ECO:0000313" key="1">
    <source>
        <dbReference type="EMBL" id="MBK1705623.1"/>
    </source>
</evidence>
<comment type="caution">
    <text evidence="1">The sequence shown here is derived from an EMBL/GenBank/DDBJ whole genome shotgun (WGS) entry which is preliminary data.</text>
</comment>
<sequence length="76" mass="8186">MYARGNGDAQDVLGQRAHLVEAPQGQRMVGEESQPGWVPPSSSTALSIFLVGKHEDASRPVRTRVLAILTPFLNCA</sequence>
<evidence type="ECO:0000313" key="2">
    <source>
        <dbReference type="Proteomes" id="UP001296776"/>
    </source>
</evidence>
<proteinExistence type="predicted"/>
<dbReference type="Proteomes" id="UP001296776">
    <property type="component" value="Unassembled WGS sequence"/>
</dbReference>
<accession>A0AAJ0U5E1</accession>
<name>A0AAJ0U5E1_9GAMM</name>
<dbReference type="AlphaFoldDB" id="A0AAJ0U5E1"/>
<keyword evidence="2" id="KW-1185">Reference proteome</keyword>
<protein>
    <submittedName>
        <fullName evidence="1">Uncharacterized protein</fullName>
    </submittedName>
</protein>